<evidence type="ECO:0000313" key="3">
    <source>
        <dbReference type="Proteomes" id="UP001241472"/>
    </source>
</evidence>
<proteinExistence type="predicted"/>
<protein>
    <submittedName>
        <fullName evidence="2">Uncharacterized protein</fullName>
    </submittedName>
</protein>
<reference evidence="2 3" key="1">
    <citation type="submission" date="2023-07" db="EMBL/GenBank/DDBJ databases">
        <title>Sorghum-associated microbial communities from plants grown in Nebraska, USA.</title>
        <authorList>
            <person name="Schachtman D."/>
        </authorList>
    </citation>
    <scope>NUCLEOTIDE SEQUENCE [LARGE SCALE GENOMIC DNA]</scope>
    <source>
        <strain evidence="2 3">DS1307</strain>
    </source>
</reference>
<dbReference type="EMBL" id="JAUSRF010000001">
    <property type="protein sequence ID" value="MDP9835769.1"/>
    <property type="molecule type" value="Genomic_DNA"/>
</dbReference>
<comment type="caution">
    <text evidence="2">The sequence shown here is derived from an EMBL/GenBank/DDBJ whole genome shotgun (WGS) entry which is preliminary data.</text>
</comment>
<keyword evidence="3" id="KW-1185">Reference proteome</keyword>
<accession>A0ABT9PMT6</accession>
<dbReference type="Proteomes" id="UP001241472">
    <property type="component" value="Unassembled WGS sequence"/>
</dbReference>
<sequence length="218" mass="23766">MRDELHDTAYSPDTGQTDALDALLSELISQAPATSPCIPDTPDVETEAERAPLADTAMVEAMPVDDCSLETEPAAKTTSTHTTPPVVTAEPEPTPESAPAGEPMPARAYSMGDLMLFEQLTGYRLVAQRQLWRSVDKLGNRAVANDRLFTVLAEETFQMADRQRRNGPLPHADLTLHDLAAAMKPMRGIAAHLGERGIQAWDRLEIVVLATLDRRRAA</sequence>
<name>A0ABT9PMT6_9HYPH</name>
<gene>
    <name evidence="2" type="ORF">J2T09_000510</name>
</gene>
<evidence type="ECO:0000256" key="1">
    <source>
        <dbReference type="SAM" id="MobiDB-lite"/>
    </source>
</evidence>
<organism evidence="2 3">
    <name type="scientific">Neorhizobium huautlense</name>
    <dbReference type="NCBI Taxonomy" id="67774"/>
    <lineage>
        <taxon>Bacteria</taxon>
        <taxon>Pseudomonadati</taxon>
        <taxon>Pseudomonadota</taxon>
        <taxon>Alphaproteobacteria</taxon>
        <taxon>Hyphomicrobiales</taxon>
        <taxon>Rhizobiaceae</taxon>
        <taxon>Rhizobium/Agrobacterium group</taxon>
        <taxon>Neorhizobium</taxon>
    </lineage>
</organism>
<dbReference type="RefSeq" id="WP_306830700.1">
    <property type="nucleotide sequence ID" value="NZ_JAUSRF010000001.1"/>
</dbReference>
<feature type="region of interest" description="Disordered" evidence="1">
    <location>
        <begin position="72"/>
        <end position="102"/>
    </location>
</feature>
<evidence type="ECO:0000313" key="2">
    <source>
        <dbReference type="EMBL" id="MDP9835769.1"/>
    </source>
</evidence>